<gene>
    <name evidence="3" type="ORF">KCV87_32300</name>
</gene>
<dbReference type="Pfam" id="PF14279">
    <property type="entry name" value="HNH_5"/>
    <property type="match status" value="1"/>
</dbReference>
<dbReference type="Gene3D" id="1.10.30.50">
    <property type="match status" value="1"/>
</dbReference>
<feature type="compositionally biased region" description="Low complexity" evidence="1">
    <location>
        <begin position="15"/>
        <end position="29"/>
    </location>
</feature>
<accession>A0AA45L6Z8</accession>
<proteinExistence type="predicted"/>
<name>A0AA45L6Z8_9PSEU</name>
<dbReference type="InterPro" id="IPR029471">
    <property type="entry name" value="HNH_5"/>
</dbReference>
<feature type="domain" description="HNH endonuclease 5" evidence="2">
    <location>
        <begin position="59"/>
        <end position="103"/>
    </location>
</feature>
<dbReference type="EMBL" id="CP073249">
    <property type="protein sequence ID" value="QUF03985.1"/>
    <property type="molecule type" value="Genomic_DNA"/>
</dbReference>
<dbReference type="Proteomes" id="UP000677152">
    <property type="component" value="Chromosome"/>
</dbReference>
<organism evidence="3 4">
    <name type="scientific">Actinosynnema pretiosum subsp. pretiosum</name>
    <dbReference type="NCBI Taxonomy" id="103721"/>
    <lineage>
        <taxon>Bacteria</taxon>
        <taxon>Bacillati</taxon>
        <taxon>Actinomycetota</taxon>
        <taxon>Actinomycetes</taxon>
        <taxon>Pseudonocardiales</taxon>
        <taxon>Pseudonocardiaceae</taxon>
        <taxon>Actinosynnema</taxon>
    </lineage>
</organism>
<evidence type="ECO:0000313" key="3">
    <source>
        <dbReference type="EMBL" id="QUF03985.1"/>
    </source>
</evidence>
<sequence length="179" mass="19091">MSDMQANARCAPVATGGPTTPPGTHRGTTNRNLRGSAADRRVRRAWLVAMYGDGEQVLCFECRVALSADTLSVDRVVPGALGGTYHRSNIRPMCLRCNSRAGGVLVHQLHSGKAVTPPLAVGLVPVLVAVRCHPSGQRTYRGARLARVVDELARLGLVAVAERRRGVRVVTPVPQEVTA</sequence>
<evidence type="ECO:0000256" key="1">
    <source>
        <dbReference type="SAM" id="MobiDB-lite"/>
    </source>
</evidence>
<protein>
    <recommendedName>
        <fullName evidence="2">HNH endonuclease 5 domain-containing protein</fullName>
    </recommendedName>
</protein>
<evidence type="ECO:0000313" key="4">
    <source>
        <dbReference type="Proteomes" id="UP000677152"/>
    </source>
</evidence>
<dbReference type="AlphaFoldDB" id="A0AA45L6Z8"/>
<reference evidence="3" key="1">
    <citation type="submission" date="2021-04" db="EMBL/GenBank/DDBJ databases">
        <title>Genomic sequence of Actinosynnema pretiosum subsp. pretiosum ATCC 31280 (C-14919).</title>
        <authorList>
            <person name="Bai L."/>
            <person name="Wang X."/>
            <person name="Xiao Y."/>
        </authorList>
    </citation>
    <scope>NUCLEOTIDE SEQUENCE</scope>
    <source>
        <strain evidence="3">ATCC 31280</strain>
    </source>
</reference>
<feature type="region of interest" description="Disordered" evidence="1">
    <location>
        <begin position="1"/>
        <end position="36"/>
    </location>
</feature>
<evidence type="ECO:0000259" key="2">
    <source>
        <dbReference type="Pfam" id="PF14279"/>
    </source>
</evidence>